<protein>
    <submittedName>
        <fullName evidence="2">Uncharacterized protein</fullName>
    </submittedName>
</protein>
<name>A0AAN7T3X3_9EURO</name>
<feature type="compositionally biased region" description="Acidic residues" evidence="1">
    <location>
        <begin position="521"/>
        <end position="558"/>
    </location>
</feature>
<dbReference type="Proteomes" id="UP001309876">
    <property type="component" value="Unassembled WGS sequence"/>
</dbReference>
<feature type="region of interest" description="Disordered" evidence="1">
    <location>
        <begin position="255"/>
        <end position="283"/>
    </location>
</feature>
<gene>
    <name evidence="2" type="ORF">LTR05_002464</name>
</gene>
<dbReference type="AlphaFoldDB" id="A0AAN7T3X3"/>
<organism evidence="2 3">
    <name type="scientific">Lithohypha guttulata</name>
    <dbReference type="NCBI Taxonomy" id="1690604"/>
    <lineage>
        <taxon>Eukaryota</taxon>
        <taxon>Fungi</taxon>
        <taxon>Dikarya</taxon>
        <taxon>Ascomycota</taxon>
        <taxon>Pezizomycotina</taxon>
        <taxon>Eurotiomycetes</taxon>
        <taxon>Chaetothyriomycetidae</taxon>
        <taxon>Chaetothyriales</taxon>
        <taxon>Trichomeriaceae</taxon>
        <taxon>Lithohypha</taxon>
    </lineage>
</organism>
<evidence type="ECO:0000313" key="2">
    <source>
        <dbReference type="EMBL" id="KAK5088247.1"/>
    </source>
</evidence>
<sequence length="847" mass="93342">MSPPGGNENMQMPARTFASPSFQEATNKLPALGNAAVESKTKSSAPHSAEHSEVTIGVQKAYETLGLSAGTKAKDSTVAELFRTEVEAEPLKKKELIQSFVEIMAYRKSEELQNTLSQFLKDGSASASKAPESHQFSAARSKLTTDLLKRSKPYGEGAFKPDDATEVLAKETQKSKLANAQPATAKSNLTSQLQAVEQKDFWTETETDRIIINGVKYFKVGTETAAKPIEPADCLGNKTSVPSTSANAARLVEGAGRGDHEGRATEANWDSTNDFDTGTFSSDKPYTEGTIQNPYVMSKNRFSNELVQVILRDDCGWDSGYYTLYIHKPALEVLLHSPEHQHLRKDLSTSEPLVLENIRATTFEFIVANLYATSIGLPYCFEGRSDMIELYKQIARFRLDGFRAGVTELFDNTGCFRDFWNASGAVYRQESADDYFRSFFREHLVLWLEKPDTAWQKSCRDEWECSVICRRGRAYLKRALGYGDYGPLFAKDVLDVLVDREVKSGKAHGVVKDGVKQNDNGCDDDVDDDIEDDSDYEGGEDEEIDDDEDDYEDEDDSGDHDYDNATQSNDENKIEPPKHAQSSADRGWNISVPASGWDCEVTAPASGWDNLDTPENECLVSGQGVQNDRNMYSHGTGWNTKNIVECDYSDAHLPTHPSWCPNNGHCDFNDVPPVPPPNPPLSGVAQNGSGVTAFAVRDSTEWDCSISFRAGERIKNLIGVAVPLRSTVDGSTPVPVLGGNVRGVFGTFPQTYVQIQAASEDPLPEYLSLTAIGIYNHLIEVVGKDGKNAQAIADHFGWPVSEVVRAANELIEAGLIFSKDKYTWAIYYCDDDILDQDDNGNGQGASW</sequence>
<evidence type="ECO:0000313" key="3">
    <source>
        <dbReference type="Proteomes" id="UP001309876"/>
    </source>
</evidence>
<feature type="region of interest" description="Disordered" evidence="1">
    <location>
        <begin position="512"/>
        <end position="591"/>
    </location>
</feature>
<feature type="compositionally biased region" description="Polar residues" evidence="1">
    <location>
        <begin position="268"/>
        <end position="283"/>
    </location>
</feature>
<dbReference type="EMBL" id="JAVRRJ010000002">
    <property type="protein sequence ID" value="KAK5088247.1"/>
    <property type="molecule type" value="Genomic_DNA"/>
</dbReference>
<feature type="region of interest" description="Disordered" evidence="1">
    <location>
        <begin position="1"/>
        <end position="53"/>
    </location>
</feature>
<comment type="caution">
    <text evidence="2">The sequence shown here is derived from an EMBL/GenBank/DDBJ whole genome shotgun (WGS) entry which is preliminary data.</text>
</comment>
<keyword evidence="3" id="KW-1185">Reference proteome</keyword>
<evidence type="ECO:0000256" key="1">
    <source>
        <dbReference type="SAM" id="MobiDB-lite"/>
    </source>
</evidence>
<accession>A0AAN7T3X3</accession>
<proteinExistence type="predicted"/>
<reference evidence="2 3" key="1">
    <citation type="submission" date="2023-08" db="EMBL/GenBank/DDBJ databases">
        <title>Black Yeasts Isolated from many extreme environments.</title>
        <authorList>
            <person name="Coleine C."/>
            <person name="Stajich J.E."/>
            <person name="Selbmann L."/>
        </authorList>
    </citation>
    <scope>NUCLEOTIDE SEQUENCE [LARGE SCALE GENOMIC DNA]</scope>
    <source>
        <strain evidence="2 3">CCFEE 5910</strain>
    </source>
</reference>